<dbReference type="InParanoid" id="Q01YR8"/>
<evidence type="ECO:0000313" key="3">
    <source>
        <dbReference type="EMBL" id="ABJ85197.1"/>
    </source>
</evidence>
<dbReference type="STRING" id="234267.Acid_4235"/>
<dbReference type="AlphaFoldDB" id="Q01YR8"/>
<protein>
    <recommendedName>
        <fullName evidence="4">Carboxypeptidase regulatory-like domain-containing protein</fullName>
    </recommendedName>
</protein>
<organism evidence="3">
    <name type="scientific">Solibacter usitatus (strain Ellin6076)</name>
    <dbReference type="NCBI Taxonomy" id="234267"/>
    <lineage>
        <taxon>Bacteria</taxon>
        <taxon>Pseudomonadati</taxon>
        <taxon>Acidobacteriota</taxon>
        <taxon>Terriglobia</taxon>
        <taxon>Bryobacterales</taxon>
        <taxon>Solibacteraceae</taxon>
        <taxon>Candidatus Solibacter</taxon>
    </lineage>
</organism>
<dbReference type="HOGENOM" id="CLU_839124_0_0_0"/>
<dbReference type="GO" id="GO:0030246">
    <property type="term" value="F:carbohydrate binding"/>
    <property type="evidence" value="ECO:0007669"/>
    <property type="project" value="InterPro"/>
</dbReference>
<proteinExistence type="predicted"/>
<feature type="chain" id="PRO_5013356944" description="Carboxypeptidase regulatory-like domain-containing protein" evidence="2">
    <location>
        <begin position="16"/>
        <end position="331"/>
    </location>
</feature>
<keyword evidence="1" id="KW-1133">Transmembrane helix</keyword>
<evidence type="ECO:0000256" key="1">
    <source>
        <dbReference type="SAM" id="Phobius"/>
    </source>
</evidence>
<feature type="transmembrane region" description="Helical" evidence="1">
    <location>
        <begin position="298"/>
        <end position="316"/>
    </location>
</feature>
<name>Q01YR8_SOLUE</name>
<dbReference type="Pfam" id="PF13620">
    <property type="entry name" value="CarboxypepD_reg"/>
    <property type="match status" value="1"/>
</dbReference>
<keyword evidence="1" id="KW-0472">Membrane</keyword>
<feature type="signal peptide" evidence="2">
    <location>
        <begin position="1"/>
        <end position="15"/>
    </location>
</feature>
<dbReference type="EMBL" id="CP000473">
    <property type="protein sequence ID" value="ABJ85197.1"/>
    <property type="molecule type" value="Genomic_DNA"/>
</dbReference>
<evidence type="ECO:0000256" key="2">
    <source>
        <dbReference type="SAM" id="SignalP"/>
    </source>
</evidence>
<dbReference type="OrthoDB" id="128483at2"/>
<dbReference type="SUPFAM" id="SSF49452">
    <property type="entry name" value="Starch-binding domain-like"/>
    <property type="match status" value="1"/>
</dbReference>
<evidence type="ECO:0008006" key="4">
    <source>
        <dbReference type="Google" id="ProtNLM"/>
    </source>
</evidence>
<dbReference type="Gene3D" id="2.60.40.1120">
    <property type="entry name" value="Carboxypeptidase-like, regulatory domain"/>
    <property type="match status" value="1"/>
</dbReference>
<dbReference type="InterPro" id="IPR013784">
    <property type="entry name" value="Carb-bd-like_fold"/>
</dbReference>
<dbReference type="eggNOG" id="ENOG502Z9TW">
    <property type="taxonomic scope" value="Bacteria"/>
</dbReference>
<keyword evidence="1" id="KW-0812">Transmembrane</keyword>
<reference evidence="3" key="1">
    <citation type="submission" date="2006-10" db="EMBL/GenBank/DDBJ databases">
        <title>Complete sequence of Solibacter usitatus Ellin6076.</title>
        <authorList>
            <consortium name="US DOE Joint Genome Institute"/>
            <person name="Copeland A."/>
            <person name="Lucas S."/>
            <person name="Lapidus A."/>
            <person name="Barry K."/>
            <person name="Detter J.C."/>
            <person name="Glavina del Rio T."/>
            <person name="Hammon N."/>
            <person name="Israni S."/>
            <person name="Dalin E."/>
            <person name="Tice H."/>
            <person name="Pitluck S."/>
            <person name="Thompson L.S."/>
            <person name="Brettin T."/>
            <person name="Bruce D."/>
            <person name="Han C."/>
            <person name="Tapia R."/>
            <person name="Gilna P."/>
            <person name="Schmutz J."/>
            <person name="Larimer F."/>
            <person name="Land M."/>
            <person name="Hauser L."/>
            <person name="Kyrpides N."/>
            <person name="Mikhailova N."/>
            <person name="Janssen P.H."/>
            <person name="Kuske C.R."/>
            <person name="Richardson P."/>
        </authorList>
    </citation>
    <scope>NUCLEOTIDE SEQUENCE</scope>
    <source>
        <strain evidence="3">Ellin6076</strain>
    </source>
</reference>
<dbReference type="KEGG" id="sus:Acid_4235"/>
<keyword evidence="2" id="KW-0732">Signal</keyword>
<gene>
    <name evidence="3" type="ordered locus">Acid_4235</name>
</gene>
<accession>Q01YR8</accession>
<sequence length="331" mass="34623" precursor="true">MRALIGLLLVAQAYAAVTGTVTNQSTGKPQAGATVALYKLATRTGLELIDQAKSDAQGNFTINQTPQGPHLIRTAFDGVTYNHMLPPGQPTTGIPIEVYNASKQPGGAKVAKHMILLEPGAGQVQVSETYLFTNDGKTAWNDPDSGTLKFFLPEGASKPDVKATAPGGMPLGAPVNKTAKPDVYAVDFAIKPGDTRIDVTYAAPYTEGADYAGKVVSKDENTYLIVPNGITMKGDGLNDLGAEPRTQAHIYGLTASNYKVQLTGSVAAAPADAAPAEGGEDAGPRIEQIMPRVNSKTIPILAVALGILALGFALLYRAQAGGQETHERGRR</sequence>